<evidence type="ECO:0000313" key="2">
    <source>
        <dbReference type="Proteomes" id="UP000053841"/>
    </source>
</evidence>
<name>W6XN81_COCC2</name>
<dbReference type="GeneID" id="19143707"/>
<proteinExistence type="predicted"/>
<sequence>MEHIGATLELIAVSNPSEKLYSPKLRKGFGLIKERSRANINVNHLHTTSRPENVGLPTYNQQSI</sequence>
<reference evidence="1 2" key="1">
    <citation type="journal article" date="2013" name="PLoS Genet.">
        <title>Comparative genome structure, secondary metabolite, and effector coding capacity across Cochliobolus pathogens.</title>
        <authorList>
            <person name="Condon B.J."/>
            <person name="Leng Y."/>
            <person name="Wu D."/>
            <person name="Bushley K.E."/>
            <person name="Ohm R.A."/>
            <person name="Otillar R."/>
            <person name="Martin J."/>
            <person name="Schackwitz W."/>
            <person name="Grimwood J."/>
            <person name="MohdZainudin N."/>
            <person name="Xue C."/>
            <person name="Wang R."/>
            <person name="Manning V.A."/>
            <person name="Dhillon B."/>
            <person name="Tu Z.J."/>
            <person name="Steffenson B.J."/>
            <person name="Salamov A."/>
            <person name="Sun H."/>
            <person name="Lowry S."/>
            <person name="LaButti K."/>
            <person name="Han J."/>
            <person name="Copeland A."/>
            <person name="Lindquist E."/>
            <person name="Barry K."/>
            <person name="Schmutz J."/>
            <person name="Baker S.E."/>
            <person name="Ciuffetti L.M."/>
            <person name="Grigoriev I.V."/>
            <person name="Zhong S."/>
            <person name="Turgeon B.G."/>
        </authorList>
    </citation>
    <scope>NUCLEOTIDE SEQUENCE [LARGE SCALE GENOMIC DNA]</scope>
    <source>
        <strain evidence="1 2">26-R-13</strain>
    </source>
</reference>
<dbReference type="AlphaFoldDB" id="W6XN81"/>
<gene>
    <name evidence="1" type="ORF">COCCADRAFT_108286</name>
</gene>
<dbReference type="KEGG" id="bze:COCCADRAFT_108286"/>
<evidence type="ECO:0000313" key="1">
    <source>
        <dbReference type="EMBL" id="EUC28757.1"/>
    </source>
</evidence>
<protein>
    <submittedName>
        <fullName evidence="1">Uncharacterized protein</fullName>
    </submittedName>
</protein>
<dbReference type="HOGENOM" id="CLU_2867341_0_0_1"/>
<dbReference type="RefSeq" id="XP_007716944.1">
    <property type="nucleotide sequence ID" value="XM_007718754.1"/>
</dbReference>
<organism evidence="1 2">
    <name type="scientific">Cochliobolus carbonum (strain 26-R-13)</name>
    <name type="common">Maize leaf spot fungus</name>
    <name type="synonym">Bipolaris zeicola</name>
    <dbReference type="NCBI Taxonomy" id="930089"/>
    <lineage>
        <taxon>Eukaryota</taxon>
        <taxon>Fungi</taxon>
        <taxon>Dikarya</taxon>
        <taxon>Ascomycota</taxon>
        <taxon>Pezizomycotina</taxon>
        <taxon>Dothideomycetes</taxon>
        <taxon>Pleosporomycetidae</taxon>
        <taxon>Pleosporales</taxon>
        <taxon>Pleosporineae</taxon>
        <taxon>Pleosporaceae</taxon>
        <taxon>Bipolaris</taxon>
    </lineage>
</organism>
<dbReference type="EMBL" id="KI964789">
    <property type="protein sequence ID" value="EUC28757.1"/>
    <property type="molecule type" value="Genomic_DNA"/>
</dbReference>
<accession>W6XN81</accession>
<dbReference type="Proteomes" id="UP000053841">
    <property type="component" value="Unassembled WGS sequence"/>
</dbReference>
<keyword evidence="2" id="KW-1185">Reference proteome</keyword>